<evidence type="ECO:0008006" key="4">
    <source>
        <dbReference type="Google" id="ProtNLM"/>
    </source>
</evidence>
<feature type="chain" id="PRO_5025692669" description="Secreted protein" evidence="1">
    <location>
        <begin position="19"/>
        <end position="160"/>
    </location>
</feature>
<protein>
    <recommendedName>
        <fullName evidence="4">Secreted protein</fullName>
    </recommendedName>
</protein>
<feature type="signal peptide" evidence="1">
    <location>
        <begin position="1"/>
        <end position="18"/>
    </location>
</feature>
<evidence type="ECO:0000256" key="1">
    <source>
        <dbReference type="SAM" id="SignalP"/>
    </source>
</evidence>
<organism evidence="2 3">
    <name type="scientific">Ophiobolus disseminans</name>
    <dbReference type="NCBI Taxonomy" id="1469910"/>
    <lineage>
        <taxon>Eukaryota</taxon>
        <taxon>Fungi</taxon>
        <taxon>Dikarya</taxon>
        <taxon>Ascomycota</taxon>
        <taxon>Pezizomycotina</taxon>
        <taxon>Dothideomycetes</taxon>
        <taxon>Pleosporomycetidae</taxon>
        <taxon>Pleosporales</taxon>
        <taxon>Pleosporineae</taxon>
        <taxon>Phaeosphaeriaceae</taxon>
        <taxon>Ophiobolus</taxon>
    </lineage>
</organism>
<keyword evidence="1" id="KW-0732">Signal</keyword>
<reference evidence="2" key="1">
    <citation type="journal article" date="2020" name="Stud. Mycol.">
        <title>101 Dothideomycetes genomes: a test case for predicting lifestyles and emergence of pathogens.</title>
        <authorList>
            <person name="Haridas S."/>
            <person name="Albert R."/>
            <person name="Binder M."/>
            <person name="Bloem J."/>
            <person name="Labutti K."/>
            <person name="Salamov A."/>
            <person name="Andreopoulos B."/>
            <person name="Baker S."/>
            <person name="Barry K."/>
            <person name="Bills G."/>
            <person name="Bluhm B."/>
            <person name="Cannon C."/>
            <person name="Castanera R."/>
            <person name="Culley D."/>
            <person name="Daum C."/>
            <person name="Ezra D."/>
            <person name="Gonzalez J."/>
            <person name="Henrissat B."/>
            <person name="Kuo A."/>
            <person name="Liang C."/>
            <person name="Lipzen A."/>
            <person name="Lutzoni F."/>
            <person name="Magnuson J."/>
            <person name="Mondo S."/>
            <person name="Nolan M."/>
            <person name="Ohm R."/>
            <person name="Pangilinan J."/>
            <person name="Park H.-J."/>
            <person name="Ramirez L."/>
            <person name="Alfaro M."/>
            <person name="Sun H."/>
            <person name="Tritt A."/>
            <person name="Yoshinaga Y."/>
            <person name="Zwiers L.-H."/>
            <person name="Turgeon B."/>
            <person name="Goodwin S."/>
            <person name="Spatafora J."/>
            <person name="Crous P."/>
            <person name="Grigoriev I."/>
        </authorList>
    </citation>
    <scope>NUCLEOTIDE SEQUENCE</scope>
    <source>
        <strain evidence="2">CBS 113818</strain>
    </source>
</reference>
<evidence type="ECO:0000313" key="3">
    <source>
        <dbReference type="Proteomes" id="UP000799424"/>
    </source>
</evidence>
<sequence length="160" mass="18014">MWLVRIATLLYLTCLTAAIVNPPRVLARDLSPVNTSVQILYGQSNDGGYLWSVWYGPYGKAVNPCNAVPFLWSCDRVAAEVEPANRTTNLYAPPFPPNSTWNGFLPAWLGDECHLQGYEESSPMLQCGSSLGLDFKKDPQFDDRVMYCGIRNVTYHRCRM</sequence>
<proteinExistence type="predicted"/>
<dbReference type="Proteomes" id="UP000799424">
    <property type="component" value="Unassembled WGS sequence"/>
</dbReference>
<dbReference type="OrthoDB" id="3656653at2759"/>
<keyword evidence="3" id="KW-1185">Reference proteome</keyword>
<gene>
    <name evidence="2" type="ORF">CC86DRAFT_112050</name>
</gene>
<accession>A0A6A6ZIS8</accession>
<dbReference type="AlphaFoldDB" id="A0A6A6ZIS8"/>
<dbReference type="EMBL" id="MU006239">
    <property type="protein sequence ID" value="KAF2820788.1"/>
    <property type="molecule type" value="Genomic_DNA"/>
</dbReference>
<evidence type="ECO:0000313" key="2">
    <source>
        <dbReference type="EMBL" id="KAF2820788.1"/>
    </source>
</evidence>
<name>A0A6A6ZIS8_9PLEO</name>